<dbReference type="AlphaFoldDB" id="A0AAE9MDX4"/>
<dbReference type="EMBL" id="CP099717">
    <property type="protein sequence ID" value="USV55841.1"/>
    <property type="molecule type" value="Genomic_DNA"/>
</dbReference>
<dbReference type="Gene3D" id="1.10.10.10">
    <property type="entry name" value="Winged helix-like DNA-binding domain superfamily/Winged helix DNA-binding domain"/>
    <property type="match status" value="1"/>
</dbReference>
<protein>
    <submittedName>
        <fullName evidence="1">Helix-turn-helix domain-containing protein</fullName>
    </submittedName>
</protein>
<dbReference type="Pfam" id="PF13730">
    <property type="entry name" value="HTH_36"/>
    <property type="match status" value="1"/>
</dbReference>
<dbReference type="RefSeq" id="WP_252994375.1">
    <property type="nucleotide sequence ID" value="NZ_CP099717.1"/>
</dbReference>
<evidence type="ECO:0000313" key="1">
    <source>
        <dbReference type="EMBL" id="USV55841.1"/>
    </source>
</evidence>
<dbReference type="InterPro" id="IPR036388">
    <property type="entry name" value="WH-like_DNA-bd_sf"/>
</dbReference>
<gene>
    <name evidence="1" type="ORF">NHF51_10695</name>
</gene>
<proteinExistence type="predicted"/>
<name>A0AAE9MDX4_9GAMM</name>
<organism evidence="1 2">
    <name type="scientific">Aeromonas encheleia</name>
    <dbReference type="NCBI Taxonomy" id="73010"/>
    <lineage>
        <taxon>Bacteria</taxon>
        <taxon>Pseudomonadati</taxon>
        <taxon>Pseudomonadota</taxon>
        <taxon>Gammaproteobacteria</taxon>
        <taxon>Aeromonadales</taxon>
        <taxon>Aeromonadaceae</taxon>
        <taxon>Aeromonas</taxon>
    </lineage>
</organism>
<reference evidence="1" key="1">
    <citation type="submission" date="2022-06" db="EMBL/GenBank/DDBJ databases">
        <title>Complete Genome of Aeromonas sp. Strain SOD01 Isolated from an Urban Freshwater Stream.</title>
        <authorList>
            <person name="Williams L.E."/>
            <person name="Brysgel T."/>
            <person name="Capestro E.M."/>
            <person name="Foltz G.V."/>
            <person name="Gardner A.E."/>
            <person name="Ingrassia J."/>
            <person name="Peterson E."/>
            <person name="Arruda J."/>
            <person name="Flaherty I."/>
            <person name="Hunt M."/>
            <person name="Pappas G."/>
            <person name="Ramsaran S."/>
            <person name="Rocha M."/>
        </authorList>
    </citation>
    <scope>NUCLEOTIDE SEQUENCE</scope>
    <source>
        <strain evidence="1">SOD01</strain>
    </source>
</reference>
<dbReference type="Proteomes" id="UP001056890">
    <property type="component" value="Chromosome"/>
</dbReference>
<evidence type="ECO:0000313" key="2">
    <source>
        <dbReference type="Proteomes" id="UP001056890"/>
    </source>
</evidence>
<accession>A0AAE9MDX4</accession>
<keyword evidence="2" id="KW-1185">Reference proteome</keyword>
<sequence length="235" mass="26759">MRNQKNNSNFFRAFDDIYKIKKIKNLTFNLNHKSVYCFLLNYQMMSGKVFPSYKFIQDNLGIGSDNTVKKYLDELEEMGLVKATSRKGTSKIFELVSLDDFKVLDEAEAQQTKKKPNNNFHKQSQPAAAEEGINVIRSKAQIIDVETANFSNSKGYRDSEVEDDFLVDCAVSRDADFEGYAEQYQEPTKQPPKPVTSVARTGKVGDCKKCKSCESDPWGNWYCNNDGCENSEPPF</sequence>